<evidence type="ECO:0000313" key="3">
    <source>
        <dbReference type="Proteomes" id="UP001597502"/>
    </source>
</evidence>
<keyword evidence="1" id="KW-1133">Transmembrane helix</keyword>
<name>A0ABW5V7U9_9BACI</name>
<proteinExistence type="predicted"/>
<dbReference type="EMBL" id="JBHUNA010000030">
    <property type="protein sequence ID" value="MFD2761867.1"/>
    <property type="molecule type" value="Genomic_DNA"/>
</dbReference>
<keyword evidence="1" id="KW-0472">Membrane</keyword>
<sequence length="101" mass="11635">MITIENTNYEQRSHESRLYELEARLNVLEQSLESKADTKDVILKIDDLIKEKELITKSELNNFQKKMEAMLHAYQVKLLKWIVASGISSVAAIAAIIRIFV</sequence>
<evidence type="ECO:0000313" key="2">
    <source>
        <dbReference type="EMBL" id="MFD2761867.1"/>
    </source>
</evidence>
<comment type="caution">
    <text evidence="2">The sequence shown here is derived from an EMBL/GenBank/DDBJ whole genome shotgun (WGS) entry which is preliminary data.</text>
</comment>
<protein>
    <recommendedName>
        <fullName evidence="4">DUF1640 domain-containing protein</fullName>
    </recommendedName>
</protein>
<keyword evidence="1" id="KW-0812">Transmembrane</keyword>
<feature type="transmembrane region" description="Helical" evidence="1">
    <location>
        <begin position="78"/>
        <end position="100"/>
    </location>
</feature>
<evidence type="ECO:0000256" key="1">
    <source>
        <dbReference type="SAM" id="Phobius"/>
    </source>
</evidence>
<organism evidence="2 3">
    <name type="scientific">Lentibacillus juripiscarius</name>
    <dbReference type="NCBI Taxonomy" id="257446"/>
    <lineage>
        <taxon>Bacteria</taxon>
        <taxon>Bacillati</taxon>
        <taxon>Bacillota</taxon>
        <taxon>Bacilli</taxon>
        <taxon>Bacillales</taxon>
        <taxon>Bacillaceae</taxon>
        <taxon>Lentibacillus</taxon>
    </lineage>
</organism>
<keyword evidence="3" id="KW-1185">Reference proteome</keyword>
<reference evidence="3" key="1">
    <citation type="journal article" date="2019" name="Int. J. Syst. Evol. Microbiol.">
        <title>The Global Catalogue of Microorganisms (GCM) 10K type strain sequencing project: providing services to taxonomists for standard genome sequencing and annotation.</title>
        <authorList>
            <consortium name="The Broad Institute Genomics Platform"/>
            <consortium name="The Broad Institute Genome Sequencing Center for Infectious Disease"/>
            <person name="Wu L."/>
            <person name="Ma J."/>
        </authorList>
    </citation>
    <scope>NUCLEOTIDE SEQUENCE [LARGE SCALE GENOMIC DNA]</scope>
    <source>
        <strain evidence="3">TISTR 1535</strain>
    </source>
</reference>
<accession>A0ABW5V7U9</accession>
<evidence type="ECO:0008006" key="4">
    <source>
        <dbReference type="Google" id="ProtNLM"/>
    </source>
</evidence>
<dbReference type="Proteomes" id="UP001597502">
    <property type="component" value="Unassembled WGS sequence"/>
</dbReference>
<gene>
    <name evidence="2" type="ORF">ACFSUO_12990</name>
</gene>